<dbReference type="Pfam" id="PF00072">
    <property type="entry name" value="Response_reg"/>
    <property type="match status" value="1"/>
</dbReference>
<dbReference type="PROSITE" id="PS50110">
    <property type="entry name" value="RESPONSE_REGULATORY"/>
    <property type="match status" value="1"/>
</dbReference>
<evidence type="ECO:0000313" key="5">
    <source>
        <dbReference type="EMBL" id="GIH43303.1"/>
    </source>
</evidence>
<dbReference type="Pfam" id="PF07228">
    <property type="entry name" value="SpoIIE"/>
    <property type="match status" value="1"/>
</dbReference>
<feature type="modified residue" description="4-aspartylphosphate" evidence="2">
    <location>
        <position position="108"/>
    </location>
</feature>
<dbReference type="CDD" id="cd00156">
    <property type="entry name" value="REC"/>
    <property type="match status" value="1"/>
</dbReference>
<dbReference type="InterPro" id="IPR011006">
    <property type="entry name" value="CheY-like_superfamily"/>
</dbReference>
<dbReference type="InterPro" id="IPR001932">
    <property type="entry name" value="PPM-type_phosphatase-like_dom"/>
</dbReference>
<dbReference type="EMBL" id="BOOC01000037">
    <property type="protein sequence ID" value="GIH43303.1"/>
    <property type="molecule type" value="Genomic_DNA"/>
</dbReference>
<dbReference type="PANTHER" id="PTHR43156">
    <property type="entry name" value="STAGE II SPORULATION PROTEIN E-RELATED"/>
    <property type="match status" value="1"/>
</dbReference>
<dbReference type="InterPro" id="IPR036457">
    <property type="entry name" value="PPM-type-like_dom_sf"/>
</dbReference>
<evidence type="ECO:0000256" key="3">
    <source>
        <dbReference type="SAM" id="MobiDB-lite"/>
    </source>
</evidence>
<feature type="domain" description="Response regulatory" evidence="4">
    <location>
        <begin position="57"/>
        <end position="173"/>
    </location>
</feature>
<protein>
    <submittedName>
        <fullName evidence="5">Fused response regulator/phosphatase</fullName>
    </submittedName>
</protein>
<keyword evidence="1" id="KW-0378">Hydrolase</keyword>
<feature type="region of interest" description="Disordered" evidence="3">
    <location>
        <begin position="1"/>
        <end position="58"/>
    </location>
</feature>
<keyword evidence="6" id="KW-1185">Reference proteome</keyword>
<accession>A0ABQ4G8B0</accession>
<evidence type="ECO:0000313" key="6">
    <source>
        <dbReference type="Proteomes" id="UP000603904"/>
    </source>
</evidence>
<dbReference type="Gene3D" id="3.40.50.2300">
    <property type="match status" value="1"/>
</dbReference>
<gene>
    <name evidence="5" type="ORF">Mco01_63030</name>
</gene>
<dbReference type="Gene3D" id="3.60.40.10">
    <property type="entry name" value="PPM-type phosphatase domain"/>
    <property type="match status" value="1"/>
</dbReference>
<organism evidence="5 6">
    <name type="scientific">Microbispora corallina</name>
    <dbReference type="NCBI Taxonomy" id="83302"/>
    <lineage>
        <taxon>Bacteria</taxon>
        <taxon>Bacillati</taxon>
        <taxon>Actinomycetota</taxon>
        <taxon>Actinomycetes</taxon>
        <taxon>Streptosporangiales</taxon>
        <taxon>Streptosporangiaceae</taxon>
        <taxon>Microbispora</taxon>
    </lineage>
</organism>
<evidence type="ECO:0000256" key="1">
    <source>
        <dbReference type="ARBA" id="ARBA00022801"/>
    </source>
</evidence>
<name>A0ABQ4G8B0_9ACTN</name>
<comment type="caution">
    <text evidence="5">The sequence shown here is derived from an EMBL/GenBank/DDBJ whole genome shotgun (WGS) entry which is preliminary data.</text>
</comment>
<reference evidence="5 6" key="1">
    <citation type="submission" date="2021-01" db="EMBL/GenBank/DDBJ databases">
        <title>Whole genome shotgun sequence of Microbispora corallina NBRC 16416.</title>
        <authorList>
            <person name="Komaki H."/>
            <person name="Tamura T."/>
        </authorList>
    </citation>
    <scope>NUCLEOTIDE SEQUENCE [LARGE SCALE GENOMIC DNA]</scope>
    <source>
        <strain evidence="5 6">NBRC 16416</strain>
    </source>
</reference>
<evidence type="ECO:0000259" key="4">
    <source>
        <dbReference type="PROSITE" id="PS50110"/>
    </source>
</evidence>
<dbReference type="SMART" id="SM00448">
    <property type="entry name" value="REC"/>
    <property type="match status" value="1"/>
</dbReference>
<evidence type="ECO:0000256" key="2">
    <source>
        <dbReference type="PROSITE-ProRule" id="PRU00169"/>
    </source>
</evidence>
<keyword evidence="2" id="KW-0597">Phosphoprotein</keyword>
<dbReference type="Proteomes" id="UP000603904">
    <property type="component" value="Unassembled WGS sequence"/>
</dbReference>
<feature type="compositionally biased region" description="Pro residues" evidence="3">
    <location>
        <begin position="47"/>
        <end position="58"/>
    </location>
</feature>
<sequence length="443" mass="46898">MSLSVRPEPRDPRGASVLPVLPEARGHAGPGRLDVSISPRLPVTEEPQPPPSDEPPPLLLVEDDAGDALLVEELLADSGLKMRLLWARSLDQARDLLAANSPRCVLLDLHLPDAHGLQALGTLRQQAAHIPVVVLTGLAEESAGLDAVAAGAQDYLVKGKVEPDLFGRTVRYAMQRKQAEQVSAALQASRIHAQENARLERGLLPVPLLRGAGDVDVVARYRPGRAQTLLGGDFYDVVQLADGSVHALIGDVSGHGPDEAALGVGLRIAWRTLVINGTFGPRQLDMLQELLIAERPGGQVFATVTSLVLSPDRHAATVLRAGHPGMLVRSPAGVDLVIPPGGPALGLLPGAEVFAVHEMELPPGAEIVLFTDGLYEGRVGPAGERLGEDGLLALAREAAGLPPQEFVDTLLRRAEALSEDYGGLADDVALVHLQWSKEADITR</sequence>
<dbReference type="SMART" id="SM00331">
    <property type="entry name" value="PP2C_SIG"/>
    <property type="match status" value="1"/>
</dbReference>
<dbReference type="InterPro" id="IPR001789">
    <property type="entry name" value="Sig_transdc_resp-reg_receiver"/>
</dbReference>
<proteinExistence type="predicted"/>
<dbReference type="PANTHER" id="PTHR43156:SF2">
    <property type="entry name" value="STAGE II SPORULATION PROTEIN E"/>
    <property type="match status" value="1"/>
</dbReference>
<dbReference type="SUPFAM" id="SSF52172">
    <property type="entry name" value="CheY-like"/>
    <property type="match status" value="1"/>
</dbReference>
<dbReference type="InterPro" id="IPR052016">
    <property type="entry name" value="Bact_Sigma-Reg"/>
</dbReference>